<dbReference type="SUPFAM" id="SSF52113">
    <property type="entry name" value="BRCT domain"/>
    <property type="match status" value="1"/>
</dbReference>
<evidence type="ECO:0000256" key="5">
    <source>
        <dbReference type="ARBA" id="ARBA00034005"/>
    </source>
</evidence>
<evidence type="ECO:0000256" key="2">
    <source>
        <dbReference type="ARBA" id="ARBA00022598"/>
    </source>
</evidence>
<dbReference type="InterPro" id="IPR012340">
    <property type="entry name" value="NA-bd_OB-fold"/>
</dbReference>
<keyword evidence="4" id="KW-0520">NAD</keyword>
<reference evidence="7" key="1">
    <citation type="journal article" date="2020" name="Nature">
        <title>Giant virus diversity and host interactions through global metagenomics.</title>
        <authorList>
            <person name="Schulz F."/>
            <person name="Roux S."/>
            <person name="Paez-Espino D."/>
            <person name="Jungbluth S."/>
            <person name="Walsh D.A."/>
            <person name="Denef V.J."/>
            <person name="McMahon K.D."/>
            <person name="Konstantinidis K.T."/>
            <person name="Eloe-Fadrosh E.A."/>
            <person name="Kyrpides N.C."/>
            <person name="Woyke T."/>
        </authorList>
    </citation>
    <scope>NUCLEOTIDE SEQUENCE</scope>
    <source>
        <strain evidence="7">GVMAG-S-1063924-116</strain>
    </source>
</reference>
<dbReference type="Pfam" id="PF01653">
    <property type="entry name" value="DNA_ligase_aden"/>
    <property type="match status" value="1"/>
</dbReference>
<dbReference type="InterPro" id="IPR013840">
    <property type="entry name" value="DNAligase_N"/>
</dbReference>
<evidence type="ECO:0000313" key="7">
    <source>
        <dbReference type="EMBL" id="QHU08720.1"/>
    </source>
</evidence>
<dbReference type="Gene3D" id="3.40.50.10190">
    <property type="entry name" value="BRCT domain"/>
    <property type="match status" value="1"/>
</dbReference>
<dbReference type="Gene3D" id="2.40.50.140">
    <property type="entry name" value="Nucleic acid-binding proteins"/>
    <property type="match status" value="1"/>
</dbReference>
<dbReference type="EMBL" id="MN740698">
    <property type="protein sequence ID" value="QHU08720.1"/>
    <property type="molecule type" value="Genomic_DNA"/>
</dbReference>
<name>A0A6C0JVI9_9ZZZZ</name>
<dbReference type="SMART" id="SM00532">
    <property type="entry name" value="LIGANc"/>
    <property type="match status" value="1"/>
</dbReference>
<evidence type="ECO:0000256" key="4">
    <source>
        <dbReference type="ARBA" id="ARBA00023027"/>
    </source>
</evidence>
<keyword evidence="2" id="KW-0436">Ligase</keyword>
<dbReference type="CDD" id="cd00027">
    <property type="entry name" value="BRCT"/>
    <property type="match status" value="1"/>
</dbReference>
<evidence type="ECO:0000256" key="1">
    <source>
        <dbReference type="ARBA" id="ARBA00012722"/>
    </source>
</evidence>
<dbReference type="AlphaFoldDB" id="A0A6C0JVI9"/>
<dbReference type="SUPFAM" id="SSF56091">
    <property type="entry name" value="DNA ligase/mRNA capping enzyme, catalytic domain"/>
    <property type="match status" value="1"/>
</dbReference>
<dbReference type="GO" id="GO:0006281">
    <property type="term" value="P:DNA repair"/>
    <property type="evidence" value="ECO:0007669"/>
    <property type="project" value="InterPro"/>
</dbReference>
<dbReference type="GO" id="GO:0006260">
    <property type="term" value="P:DNA replication"/>
    <property type="evidence" value="ECO:0007669"/>
    <property type="project" value="UniProtKB-KW"/>
</dbReference>
<dbReference type="EC" id="6.5.1.2" evidence="1"/>
<dbReference type="InterPro" id="IPR013839">
    <property type="entry name" value="DNAligase_adenylation"/>
</dbReference>
<dbReference type="Gene3D" id="3.30.470.30">
    <property type="entry name" value="DNA ligase/mRNA capping enzyme"/>
    <property type="match status" value="1"/>
</dbReference>
<dbReference type="InterPro" id="IPR036420">
    <property type="entry name" value="BRCT_dom_sf"/>
</dbReference>
<protein>
    <recommendedName>
        <fullName evidence="1">DNA ligase (NAD(+))</fullName>
        <ecNumber evidence="1">6.5.1.2</ecNumber>
    </recommendedName>
</protein>
<comment type="catalytic activity">
    <reaction evidence="5">
        <text>NAD(+) + (deoxyribonucleotide)n-3'-hydroxyl + 5'-phospho-(deoxyribonucleotide)m = (deoxyribonucleotide)n+m + AMP + beta-nicotinamide D-nucleotide.</text>
        <dbReference type="EC" id="6.5.1.2"/>
    </reaction>
</comment>
<dbReference type="GO" id="GO:0003911">
    <property type="term" value="F:DNA ligase (NAD+) activity"/>
    <property type="evidence" value="ECO:0007669"/>
    <property type="project" value="UniProtKB-EC"/>
</dbReference>
<organism evidence="7">
    <name type="scientific">viral metagenome</name>
    <dbReference type="NCBI Taxonomy" id="1070528"/>
    <lineage>
        <taxon>unclassified sequences</taxon>
        <taxon>metagenomes</taxon>
        <taxon>organismal metagenomes</taxon>
    </lineage>
</organism>
<evidence type="ECO:0000259" key="6">
    <source>
        <dbReference type="SMART" id="SM00532"/>
    </source>
</evidence>
<accession>A0A6C0JVI9</accession>
<sequence length="614" mass="69191">MEELRLEVESLISEYEDGNESVLEELIVKLTEAYEAGEPIVDDKTFDAYSKTWTSLSGTTTLPKTKDGRRVPLSYWIGSLDKMYTQEEIDRWIRKQGGGCKEILSQPKYDGVSGVYYDGHLYTRGDGSNGLDISHLLKRMKLPECEHAIRGELIISKKAYKRYSRRHPDSFSSALKMVASICNRLESEGLEKYIDFIAFEVLDKRMNVVEELEYLKEVGFKVPPTTRVKPRISDMLTNIETAMNGKYSCDGIVLSLIKERDSNPGRNPKHSRAFKVNGDPIPTTVTQIEWNASRTRKYIPTVVFETIVFKDVESGRKVKVSRATGHNASMLINRGLGVGAEIGVIRAGDVIPFIACVYEPSEDFEVPEDAEWISEVHLGCTDSSNSVVLVKRLSRQFELLGIEKIRTAKCKELIEIGFDDISDVLQYDTEGVLKTSEIKKVEERFKSISTPLLMNVYGGFEGISTNLLDAFYSSIPDFMELYNSAEFDDEAWKMVISEIEGFGEHRAKVMSDSLSGFMDWYISISDYVVLNNPTSSEGDLSGEIVCFTGFTNKALEEEIENRGGSVHPTMVKKVTILVYKEGGEGSRKYSTALDRGLPLFTEAEFREHYGMNNI</sequence>
<dbReference type="InterPro" id="IPR001357">
    <property type="entry name" value="BRCT_dom"/>
</dbReference>
<dbReference type="Pfam" id="PF00533">
    <property type="entry name" value="BRCT"/>
    <property type="match status" value="1"/>
</dbReference>
<proteinExistence type="predicted"/>
<keyword evidence="3" id="KW-0235">DNA replication</keyword>
<feature type="domain" description="NAD-dependent DNA ligase N-terminal" evidence="6">
    <location>
        <begin position="7"/>
        <end position="394"/>
    </location>
</feature>
<evidence type="ECO:0000256" key="3">
    <source>
        <dbReference type="ARBA" id="ARBA00022705"/>
    </source>
</evidence>
<dbReference type="SUPFAM" id="SSF50249">
    <property type="entry name" value="Nucleic acid-binding proteins"/>
    <property type="match status" value="1"/>
</dbReference>